<dbReference type="EMBL" id="MDYQ01000683">
    <property type="protein sequence ID" value="PRP73061.1"/>
    <property type="molecule type" value="Genomic_DNA"/>
</dbReference>
<feature type="chain" id="PRO_5015184560" evidence="2">
    <location>
        <begin position="20"/>
        <end position="288"/>
    </location>
</feature>
<name>A0A2P6MMY5_9EUKA</name>
<sequence length="288" mass="32679">PSPILSLFIFCVKFDYCWWPLTVPRPTKDEVSNNSNTTHDCHEGQTTTSVYCLKAQQRNSRNAPVISSAHSSDITRADCPSDSIVLSLMEIGICFSSRYTKCATQSGSATSQIMLACVECDRIHEMRDTGDLSMTHSFQSVRSVTNASGSATSQIMLACVECDRKDNDTHREKLERQNTPPQPLLKCCVDMHHHPRYHDTKDGGHQQQRHNPRSLWGKGPVKRRQQGRRRQLGRRWQISRSSRRNENQFAAKSASVIERQPSLTSHEGIFCDKHFITSMLTLTDVIFL</sequence>
<keyword evidence="2" id="KW-0732">Signal</keyword>
<comment type="caution">
    <text evidence="3">The sequence shown here is derived from an EMBL/GenBank/DDBJ whole genome shotgun (WGS) entry which is preliminary data.</text>
</comment>
<dbReference type="Proteomes" id="UP000241769">
    <property type="component" value="Unassembled WGS sequence"/>
</dbReference>
<evidence type="ECO:0000256" key="1">
    <source>
        <dbReference type="SAM" id="MobiDB-lite"/>
    </source>
</evidence>
<evidence type="ECO:0000256" key="2">
    <source>
        <dbReference type="SAM" id="SignalP"/>
    </source>
</evidence>
<keyword evidence="4" id="KW-1185">Reference proteome</keyword>
<feature type="compositionally biased region" description="Basic residues" evidence="1">
    <location>
        <begin position="220"/>
        <end position="233"/>
    </location>
</feature>
<reference evidence="3 4" key="1">
    <citation type="journal article" date="2018" name="Genome Biol. Evol.">
        <title>Multiple Roots of Fruiting Body Formation in Amoebozoa.</title>
        <authorList>
            <person name="Hillmann F."/>
            <person name="Forbes G."/>
            <person name="Novohradska S."/>
            <person name="Ferling I."/>
            <person name="Riege K."/>
            <person name="Groth M."/>
            <person name="Westermann M."/>
            <person name="Marz M."/>
            <person name="Spaller T."/>
            <person name="Winckler T."/>
            <person name="Schaap P."/>
            <person name="Glockner G."/>
        </authorList>
    </citation>
    <scope>NUCLEOTIDE SEQUENCE [LARGE SCALE GENOMIC DNA]</scope>
    <source>
        <strain evidence="3 4">Jena</strain>
    </source>
</reference>
<gene>
    <name evidence="3" type="ORF">PROFUN_16648</name>
</gene>
<feature type="region of interest" description="Disordered" evidence="1">
    <location>
        <begin position="196"/>
        <end position="234"/>
    </location>
</feature>
<feature type="signal peptide" evidence="2">
    <location>
        <begin position="1"/>
        <end position="19"/>
    </location>
</feature>
<accession>A0A2P6MMY5</accession>
<evidence type="ECO:0000313" key="3">
    <source>
        <dbReference type="EMBL" id="PRP73061.1"/>
    </source>
</evidence>
<organism evidence="3 4">
    <name type="scientific">Planoprotostelium fungivorum</name>
    <dbReference type="NCBI Taxonomy" id="1890364"/>
    <lineage>
        <taxon>Eukaryota</taxon>
        <taxon>Amoebozoa</taxon>
        <taxon>Evosea</taxon>
        <taxon>Variosea</taxon>
        <taxon>Cavosteliida</taxon>
        <taxon>Cavosteliaceae</taxon>
        <taxon>Planoprotostelium</taxon>
    </lineage>
</organism>
<evidence type="ECO:0000313" key="4">
    <source>
        <dbReference type="Proteomes" id="UP000241769"/>
    </source>
</evidence>
<feature type="non-terminal residue" evidence="3">
    <location>
        <position position="1"/>
    </location>
</feature>
<dbReference type="InParanoid" id="A0A2P6MMY5"/>
<protein>
    <submittedName>
        <fullName evidence="3">Uncharacterized protein</fullName>
    </submittedName>
</protein>
<dbReference type="AlphaFoldDB" id="A0A2P6MMY5"/>
<proteinExistence type="predicted"/>